<proteinExistence type="predicted"/>
<dbReference type="AlphaFoldDB" id="A0A1T4VV74"/>
<keyword evidence="3" id="KW-0949">S-adenosyl-L-methionine</keyword>
<dbReference type="RefSeq" id="WP_078929438.1">
    <property type="nucleotide sequence ID" value="NZ_FUXX01000052.1"/>
</dbReference>
<dbReference type="EMBL" id="FUXX01000052">
    <property type="protein sequence ID" value="SKA68914.1"/>
    <property type="molecule type" value="Genomic_DNA"/>
</dbReference>
<keyword evidence="5" id="KW-0689">Ribosomal protein</keyword>
<keyword evidence="5" id="KW-0687">Ribonucleoprotein</keyword>
<dbReference type="GO" id="GO:0005829">
    <property type="term" value="C:cytosol"/>
    <property type="evidence" value="ECO:0007669"/>
    <property type="project" value="TreeGrafter"/>
</dbReference>
<evidence type="ECO:0000313" key="5">
    <source>
        <dbReference type="EMBL" id="SKA68914.1"/>
    </source>
</evidence>
<dbReference type="PROSITE" id="PS00092">
    <property type="entry name" value="N6_MTASE"/>
    <property type="match status" value="1"/>
</dbReference>
<dbReference type="PIRSF" id="PIRSF037167">
    <property type="entry name" value="Mtase_YfcB_prd"/>
    <property type="match status" value="1"/>
</dbReference>
<dbReference type="Gene3D" id="3.40.50.150">
    <property type="entry name" value="Vaccinia Virus protein VP39"/>
    <property type="match status" value="1"/>
</dbReference>
<dbReference type="Pfam" id="PF05175">
    <property type="entry name" value="MTS"/>
    <property type="match status" value="1"/>
</dbReference>
<keyword evidence="1 5" id="KW-0489">Methyltransferase</keyword>
<dbReference type="GO" id="GO:0005840">
    <property type="term" value="C:ribosome"/>
    <property type="evidence" value="ECO:0007669"/>
    <property type="project" value="UniProtKB-KW"/>
</dbReference>
<dbReference type="GO" id="GO:0032259">
    <property type="term" value="P:methylation"/>
    <property type="evidence" value="ECO:0007669"/>
    <property type="project" value="UniProtKB-KW"/>
</dbReference>
<dbReference type="GO" id="GO:0036009">
    <property type="term" value="F:protein-glutamine N-methyltransferase activity"/>
    <property type="evidence" value="ECO:0007669"/>
    <property type="project" value="InterPro"/>
</dbReference>
<evidence type="ECO:0000256" key="2">
    <source>
        <dbReference type="ARBA" id="ARBA00022679"/>
    </source>
</evidence>
<dbReference type="PANTHER" id="PTHR47806">
    <property type="entry name" value="50S RIBOSOMAL PROTEIN L3 GLUTAMINE METHYLTRANSFERASE"/>
    <property type="match status" value="1"/>
</dbReference>
<gene>
    <name evidence="5" type="ORF">SAMN02745213_02129</name>
</gene>
<dbReference type="PANTHER" id="PTHR47806:SF1">
    <property type="entry name" value="RIBOSOMAL PROTEIN UL3 GLUTAMINE METHYLTRANSFERASE"/>
    <property type="match status" value="1"/>
</dbReference>
<evidence type="ECO:0000259" key="4">
    <source>
        <dbReference type="Pfam" id="PF05175"/>
    </source>
</evidence>
<evidence type="ECO:0000256" key="3">
    <source>
        <dbReference type="ARBA" id="ARBA00022691"/>
    </source>
</evidence>
<dbReference type="CDD" id="cd02440">
    <property type="entry name" value="AdoMet_MTases"/>
    <property type="match status" value="1"/>
</dbReference>
<accession>A0A1T4VV74</accession>
<sequence length="339" mass="37668">MSKLQNNQEIAIIHSLLDELPSAEQITSSINNELTTVQDVVRYLVSCFASYSIYVGHGTANYWDEAIEIVQAVMHLQPPCDESTLNSKLTKSERELIGKIACQRILNRIPTPYLTHRAFFCGKEFYVDDRVIIPRSPIAELIESGFDPYVDSQPQRVLDMCTGSACIAIAIALHFDRDVEVDAVDISDEALEVANINIEGYGLEDCVFPIKSDLFENLPEGDKYDVIVANPPYVDSYDLATMPDEFRCEPDLALGSGDDGLDCAKKILAKAGDYLNDDGILIMEVGNSEEQLVDLFPTVPFHFVDLKRGGTGVFILGVEQLRAYHDVFEKAALEVCDAR</sequence>
<dbReference type="InterPro" id="IPR017127">
    <property type="entry name" value="Ribosome_uL3_MTase"/>
</dbReference>
<dbReference type="GO" id="GO:0003676">
    <property type="term" value="F:nucleic acid binding"/>
    <property type="evidence" value="ECO:0007669"/>
    <property type="project" value="InterPro"/>
</dbReference>
<evidence type="ECO:0000313" key="6">
    <source>
        <dbReference type="Proteomes" id="UP000242432"/>
    </source>
</evidence>
<feature type="domain" description="Methyltransferase small" evidence="4">
    <location>
        <begin position="154"/>
        <end position="236"/>
    </location>
</feature>
<dbReference type="InterPro" id="IPR002052">
    <property type="entry name" value="DNA_methylase_N6_adenine_CS"/>
</dbReference>
<dbReference type="SUPFAM" id="SSF53335">
    <property type="entry name" value="S-adenosyl-L-methionine-dependent methyltransferases"/>
    <property type="match status" value="1"/>
</dbReference>
<dbReference type="FunFam" id="3.40.50.150:FF:000042">
    <property type="entry name" value="50S ribosomal protein L3 glutamine methyltransferase"/>
    <property type="match status" value="1"/>
</dbReference>
<keyword evidence="2 5" id="KW-0808">Transferase</keyword>
<organism evidence="5 6">
    <name type="scientific">Succinivibrio dextrinosolvens DSM 3072</name>
    <dbReference type="NCBI Taxonomy" id="1123324"/>
    <lineage>
        <taxon>Bacteria</taxon>
        <taxon>Pseudomonadati</taxon>
        <taxon>Pseudomonadota</taxon>
        <taxon>Gammaproteobacteria</taxon>
        <taxon>Aeromonadales</taxon>
        <taxon>Succinivibrionaceae</taxon>
        <taxon>Succinivibrio</taxon>
    </lineage>
</organism>
<dbReference type="InterPro" id="IPR007848">
    <property type="entry name" value="Small_mtfrase_dom"/>
</dbReference>
<keyword evidence="6" id="KW-1185">Reference proteome</keyword>
<reference evidence="6" key="1">
    <citation type="submission" date="2017-02" db="EMBL/GenBank/DDBJ databases">
        <authorList>
            <person name="Varghese N."/>
            <person name="Submissions S."/>
        </authorList>
    </citation>
    <scope>NUCLEOTIDE SEQUENCE [LARGE SCALE GENOMIC DNA]</scope>
    <source>
        <strain evidence="6">DSM 3072</strain>
    </source>
</reference>
<dbReference type="InterPro" id="IPR029063">
    <property type="entry name" value="SAM-dependent_MTases_sf"/>
</dbReference>
<dbReference type="Proteomes" id="UP000242432">
    <property type="component" value="Unassembled WGS sequence"/>
</dbReference>
<dbReference type="NCBIfam" id="TIGR03533">
    <property type="entry name" value="L3_gln_methyl"/>
    <property type="match status" value="1"/>
</dbReference>
<evidence type="ECO:0000256" key="1">
    <source>
        <dbReference type="ARBA" id="ARBA00022603"/>
    </source>
</evidence>
<dbReference type="NCBIfam" id="TIGR00536">
    <property type="entry name" value="hemK_fam"/>
    <property type="match status" value="1"/>
</dbReference>
<protein>
    <submittedName>
        <fullName evidence="5">Ribosomal protein L3 glutamine methyltransferase</fullName>
    </submittedName>
</protein>
<dbReference type="InterPro" id="IPR004556">
    <property type="entry name" value="HemK-like"/>
</dbReference>
<dbReference type="STRING" id="83771.SAMN02910357_02391"/>
<name>A0A1T4VV74_9GAMM</name>